<evidence type="ECO:0000313" key="2">
    <source>
        <dbReference type="Proteomes" id="UP001164250"/>
    </source>
</evidence>
<comment type="caution">
    <text evidence="1">The sequence shown here is derived from an EMBL/GenBank/DDBJ whole genome shotgun (WGS) entry which is preliminary data.</text>
</comment>
<sequence>MENSWAFISFLWLPTLLFILLFCLNLFYHRKLNLPPGPSPWPIIGNLNLIGSLPHQSIHSLAKKYGPIMQLRFGSYTVVVGSSVEMARYFLKTYDHNFASRPKTAGGKYTTYNYSDMVWAPYGPYWRQAQKSESEIVTPKEFKEMLEELFLLNGVLDIGDSIPWVGFLDLQGYRKRMKAVMKKLDRFYEHVLDEHDGRGKNTSKDMVDVLLQLADDPSFQVKLQRHQIKALIQDLLGGGTESSMVTLEWAISEILKKPDIFKKATEELDRVVGRNRLVREKDISNLPFIDAIVKETMRLHPVAPMLVPRVAREDCNVAGYDILKNTRVLVNVWSIGRDPAVWSRPDEFCPERFMENKEIDVMGHHFELLPFGAGRRMCPGYSLALKVIRSNLANLLHGFAWKLPGDMKHEDLDMEEIFGLSTPRKFPLVAVPEPRLPLHVYSL</sequence>
<name>A0ACC0ZQ65_9ROSI</name>
<accession>A0ACC0ZQ65</accession>
<dbReference type="Proteomes" id="UP001164250">
    <property type="component" value="Chromosome 15"/>
</dbReference>
<gene>
    <name evidence="1" type="ORF">Patl1_35104</name>
</gene>
<protein>
    <submittedName>
        <fullName evidence="1">Uncharacterized protein</fullName>
    </submittedName>
</protein>
<dbReference type="EMBL" id="CM047910">
    <property type="protein sequence ID" value="KAJ0075352.1"/>
    <property type="molecule type" value="Genomic_DNA"/>
</dbReference>
<keyword evidence="2" id="KW-1185">Reference proteome</keyword>
<proteinExistence type="predicted"/>
<reference evidence="2" key="1">
    <citation type="journal article" date="2023" name="G3 (Bethesda)">
        <title>Genome assembly and association tests identify interacting loci associated with vigor, precocity, and sex in interspecific pistachio rootstocks.</title>
        <authorList>
            <person name="Palmer W."/>
            <person name="Jacygrad E."/>
            <person name="Sagayaradj S."/>
            <person name="Cavanaugh K."/>
            <person name="Han R."/>
            <person name="Bertier L."/>
            <person name="Beede B."/>
            <person name="Kafkas S."/>
            <person name="Golino D."/>
            <person name="Preece J."/>
            <person name="Michelmore R."/>
        </authorList>
    </citation>
    <scope>NUCLEOTIDE SEQUENCE [LARGE SCALE GENOMIC DNA]</scope>
</reference>
<evidence type="ECO:0000313" key="1">
    <source>
        <dbReference type="EMBL" id="KAJ0075352.1"/>
    </source>
</evidence>
<organism evidence="1 2">
    <name type="scientific">Pistacia atlantica</name>
    <dbReference type="NCBI Taxonomy" id="434234"/>
    <lineage>
        <taxon>Eukaryota</taxon>
        <taxon>Viridiplantae</taxon>
        <taxon>Streptophyta</taxon>
        <taxon>Embryophyta</taxon>
        <taxon>Tracheophyta</taxon>
        <taxon>Spermatophyta</taxon>
        <taxon>Magnoliopsida</taxon>
        <taxon>eudicotyledons</taxon>
        <taxon>Gunneridae</taxon>
        <taxon>Pentapetalae</taxon>
        <taxon>rosids</taxon>
        <taxon>malvids</taxon>
        <taxon>Sapindales</taxon>
        <taxon>Anacardiaceae</taxon>
        <taxon>Pistacia</taxon>
    </lineage>
</organism>